<accession>A0A2M6ULS5</accession>
<name>A0A2M6ULS5_9BRAD</name>
<keyword evidence="5" id="KW-0949">S-adenosyl-L-methionine</keyword>
<sequence>MAQTLAARSQINGHETARPEIKLGDSTSVALPAGSVDMILTSPPYCTRIDYTAATRLELAVLHPLTKIDIPNLSRQMIGSVRVPTEKIEICSDWGETCSKFLRDVQSHPSKASSGYYYRTHLDYFCKMSNSIQNLSRSLKTSGLAVLVVQDSYYKDVYNDLPKMISEICSFHNLKLRRREDFRIQRTMAGLHPYSRGYKRPMSALEAVLCFEKLGG</sequence>
<dbReference type="InterPro" id="IPR029063">
    <property type="entry name" value="SAM-dependent_MTases_sf"/>
</dbReference>
<dbReference type="GO" id="GO:0015667">
    <property type="term" value="F:site-specific DNA-methyltransferase (cytosine-N4-specific) activity"/>
    <property type="evidence" value="ECO:0007669"/>
    <property type="project" value="UniProtKB-EC"/>
</dbReference>
<proteinExistence type="inferred from homology"/>
<keyword evidence="6" id="KW-0680">Restriction system</keyword>
<evidence type="ECO:0000256" key="5">
    <source>
        <dbReference type="ARBA" id="ARBA00022691"/>
    </source>
</evidence>
<comment type="caution">
    <text evidence="8">The sequence shown here is derived from an EMBL/GenBank/DDBJ whole genome shotgun (WGS) entry which is preliminary data.</text>
</comment>
<evidence type="ECO:0000256" key="1">
    <source>
        <dbReference type="ARBA" id="ARBA00010203"/>
    </source>
</evidence>
<dbReference type="Proteomes" id="UP000228930">
    <property type="component" value="Unassembled WGS sequence"/>
</dbReference>
<evidence type="ECO:0000313" key="8">
    <source>
        <dbReference type="EMBL" id="PIT05570.1"/>
    </source>
</evidence>
<evidence type="ECO:0000313" key="9">
    <source>
        <dbReference type="Proteomes" id="UP000228930"/>
    </source>
</evidence>
<protein>
    <recommendedName>
        <fullName evidence="2">site-specific DNA-methyltransferase (cytosine-N(4)-specific)</fullName>
        <ecNumber evidence="2">2.1.1.113</ecNumber>
    </recommendedName>
</protein>
<reference evidence="8 9" key="1">
    <citation type="submission" date="2015-06" db="EMBL/GenBank/DDBJ databases">
        <title>Comparative genome analysis of nirS-carrying Bradyrhizobium sp. strains.</title>
        <authorList>
            <person name="Ishii S."/>
            <person name="Jang J."/>
            <person name="Nishizawa T."/>
            <person name="Senoo K."/>
        </authorList>
    </citation>
    <scope>NUCLEOTIDE SEQUENCE [LARGE SCALE GENOMIC DNA]</scope>
    <source>
        <strain evidence="8 9">TSA1</strain>
    </source>
</reference>
<dbReference type="GO" id="GO:0032259">
    <property type="term" value="P:methylation"/>
    <property type="evidence" value="ECO:0007669"/>
    <property type="project" value="UniProtKB-KW"/>
</dbReference>
<comment type="similarity">
    <text evidence="1">Belongs to the N(4)/N(6)-methyltransferase family. N(4) subfamily.</text>
</comment>
<dbReference type="GO" id="GO:0009307">
    <property type="term" value="P:DNA restriction-modification system"/>
    <property type="evidence" value="ECO:0007669"/>
    <property type="project" value="UniProtKB-KW"/>
</dbReference>
<keyword evidence="9" id="KW-1185">Reference proteome</keyword>
<keyword evidence="3" id="KW-0489">Methyltransferase</keyword>
<keyword evidence="4" id="KW-0808">Transferase</keyword>
<dbReference type="GO" id="GO:0003677">
    <property type="term" value="F:DNA binding"/>
    <property type="evidence" value="ECO:0007669"/>
    <property type="project" value="InterPro"/>
</dbReference>
<evidence type="ECO:0000256" key="3">
    <source>
        <dbReference type="ARBA" id="ARBA00022603"/>
    </source>
</evidence>
<comment type="catalytic activity">
    <reaction evidence="7">
        <text>a 2'-deoxycytidine in DNA + S-adenosyl-L-methionine = an N(4)-methyl-2'-deoxycytidine in DNA + S-adenosyl-L-homocysteine + H(+)</text>
        <dbReference type="Rhea" id="RHEA:16857"/>
        <dbReference type="Rhea" id="RHEA-COMP:11369"/>
        <dbReference type="Rhea" id="RHEA-COMP:13674"/>
        <dbReference type="ChEBI" id="CHEBI:15378"/>
        <dbReference type="ChEBI" id="CHEBI:57856"/>
        <dbReference type="ChEBI" id="CHEBI:59789"/>
        <dbReference type="ChEBI" id="CHEBI:85452"/>
        <dbReference type="ChEBI" id="CHEBI:137933"/>
        <dbReference type="EC" id="2.1.1.113"/>
    </reaction>
</comment>
<dbReference type="SUPFAM" id="SSF53335">
    <property type="entry name" value="S-adenosyl-L-methionine-dependent methyltransferases"/>
    <property type="match status" value="1"/>
</dbReference>
<dbReference type="Gene3D" id="3.40.50.150">
    <property type="entry name" value="Vaccinia Virus protein VP39"/>
    <property type="match status" value="1"/>
</dbReference>
<evidence type="ECO:0000256" key="4">
    <source>
        <dbReference type="ARBA" id="ARBA00022679"/>
    </source>
</evidence>
<dbReference type="AlphaFoldDB" id="A0A2M6ULS5"/>
<dbReference type="EC" id="2.1.1.113" evidence="2"/>
<evidence type="ECO:0000256" key="2">
    <source>
        <dbReference type="ARBA" id="ARBA00012185"/>
    </source>
</evidence>
<evidence type="ECO:0000256" key="6">
    <source>
        <dbReference type="ARBA" id="ARBA00022747"/>
    </source>
</evidence>
<organism evidence="8 9">
    <name type="scientific">Bradyrhizobium nitroreducens</name>
    <dbReference type="NCBI Taxonomy" id="709803"/>
    <lineage>
        <taxon>Bacteria</taxon>
        <taxon>Pseudomonadati</taxon>
        <taxon>Pseudomonadota</taxon>
        <taxon>Alphaproteobacteria</taxon>
        <taxon>Hyphomicrobiales</taxon>
        <taxon>Nitrobacteraceae</taxon>
        <taxon>Bradyrhizobium</taxon>
    </lineage>
</organism>
<dbReference type="EMBL" id="LFJC01000003">
    <property type="protein sequence ID" value="PIT05570.1"/>
    <property type="molecule type" value="Genomic_DNA"/>
</dbReference>
<dbReference type="PROSITE" id="PS00093">
    <property type="entry name" value="N4_MTASE"/>
    <property type="match status" value="1"/>
</dbReference>
<dbReference type="InterPro" id="IPR017985">
    <property type="entry name" value="MeTrfase_CN4_CS"/>
</dbReference>
<evidence type="ECO:0000256" key="7">
    <source>
        <dbReference type="ARBA" id="ARBA00049120"/>
    </source>
</evidence>
<gene>
    <name evidence="8" type="ORF">TSA1_36170</name>
</gene>